<feature type="compositionally biased region" description="Polar residues" evidence="1">
    <location>
        <begin position="8"/>
        <end position="19"/>
    </location>
</feature>
<reference evidence="2" key="1">
    <citation type="submission" date="2014-09" db="EMBL/GenBank/DDBJ databases">
        <authorList>
            <person name="Magalhaes I.L.F."/>
            <person name="Oliveira U."/>
            <person name="Santos F.R."/>
            <person name="Vidigal T.H.D.A."/>
            <person name="Brescovit A.D."/>
            <person name="Santos A.J."/>
        </authorList>
    </citation>
    <scope>NUCLEOTIDE SEQUENCE</scope>
    <source>
        <tissue evidence="2">Shoot tissue taken approximately 20 cm above the soil surface</tissue>
    </source>
</reference>
<proteinExistence type="predicted"/>
<protein>
    <submittedName>
        <fullName evidence="2">NEK4</fullName>
    </submittedName>
</protein>
<feature type="compositionally biased region" description="Low complexity" evidence="1">
    <location>
        <begin position="29"/>
        <end position="40"/>
    </location>
</feature>
<accession>A0A0A9HTQ3</accession>
<name>A0A0A9HTQ3_ARUDO</name>
<feature type="region of interest" description="Disordered" evidence="1">
    <location>
        <begin position="1"/>
        <end position="40"/>
    </location>
</feature>
<evidence type="ECO:0000256" key="1">
    <source>
        <dbReference type="SAM" id="MobiDB-lite"/>
    </source>
</evidence>
<dbReference type="EMBL" id="GBRH01159630">
    <property type="protein sequence ID" value="JAE38266.1"/>
    <property type="molecule type" value="Transcribed_RNA"/>
</dbReference>
<dbReference type="AlphaFoldDB" id="A0A0A9HTQ3"/>
<sequence length="40" mass="3890">MGAAAEQSEPSLDGQTCGSAPSALQAGFSSTHTSSSQSCD</sequence>
<organism evidence="2">
    <name type="scientific">Arundo donax</name>
    <name type="common">Giant reed</name>
    <name type="synonym">Donax arundinaceus</name>
    <dbReference type="NCBI Taxonomy" id="35708"/>
    <lineage>
        <taxon>Eukaryota</taxon>
        <taxon>Viridiplantae</taxon>
        <taxon>Streptophyta</taxon>
        <taxon>Embryophyta</taxon>
        <taxon>Tracheophyta</taxon>
        <taxon>Spermatophyta</taxon>
        <taxon>Magnoliopsida</taxon>
        <taxon>Liliopsida</taxon>
        <taxon>Poales</taxon>
        <taxon>Poaceae</taxon>
        <taxon>PACMAD clade</taxon>
        <taxon>Arundinoideae</taxon>
        <taxon>Arundineae</taxon>
        <taxon>Arundo</taxon>
    </lineage>
</organism>
<reference evidence="2" key="2">
    <citation type="journal article" date="2015" name="Data Brief">
        <title>Shoot transcriptome of the giant reed, Arundo donax.</title>
        <authorList>
            <person name="Barrero R.A."/>
            <person name="Guerrero F.D."/>
            <person name="Moolhuijzen P."/>
            <person name="Goolsby J.A."/>
            <person name="Tidwell J."/>
            <person name="Bellgard S.E."/>
            <person name="Bellgard M.I."/>
        </authorList>
    </citation>
    <scope>NUCLEOTIDE SEQUENCE</scope>
    <source>
        <tissue evidence="2">Shoot tissue taken approximately 20 cm above the soil surface</tissue>
    </source>
</reference>
<evidence type="ECO:0000313" key="2">
    <source>
        <dbReference type="EMBL" id="JAE38266.1"/>
    </source>
</evidence>